<dbReference type="InterPro" id="IPR000169">
    <property type="entry name" value="Pept_cys_AS"/>
</dbReference>
<evidence type="ECO:0000256" key="1">
    <source>
        <dbReference type="ARBA" id="ARBA00007623"/>
    </source>
</evidence>
<feature type="domain" description="Calpain catalytic" evidence="3">
    <location>
        <begin position="93"/>
        <end position="289"/>
    </location>
</feature>
<evidence type="ECO:0000256" key="2">
    <source>
        <dbReference type="SAM" id="MobiDB-lite"/>
    </source>
</evidence>
<dbReference type="RefSeq" id="WP_212555362.1">
    <property type="nucleotide sequence ID" value="NZ_JAGXOE010000143.1"/>
</dbReference>
<protein>
    <recommendedName>
        <fullName evidence="3">Calpain catalytic domain-containing protein</fullName>
    </recommendedName>
</protein>
<feature type="compositionally biased region" description="Polar residues" evidence="2">
    <location>
        <begin position="30"/>
        <end position="51"/>
    </location>
</feature>
<comment type="caution">
    <text evidence="4">The sequence shown here is derived from an EMBL/GenBank/DDBJ whole genome shotgun (WGS) entry which is preliminary data.</text>
</comment>
<sequence length="327" mass="34370">MPTPDNVDPNSCILNCDAGKPAPTQAPAPTGNQAPPSGQQQSATDRVTSDSTEGRTRTRAIEDLFECDPNAAPDQAVNAGLLSGGIPGPGTTKQGSMGDCWVLASFMGFQVSEAGRAALAKLVTANPNGGYDVRFGSDCRMFHVDKVFADGARQVNGSTGSKDQGVISVLEAAFRQTSTPAKYQMCAGWFAPEAQKVITGTFSEEYPDLSPMGHKMRDRLTKDADDVNSLIASGRSAVVSTRKDTSFITDVMTPSGLKSSTKVKLVGQHQYVVTKAAQDGVWIMNPWGPNNSGDGGGEVWVPVAQIEDSFSDFAISAPIPDVSGKSC</sequence>
<evidence type="ECO:0000259" key="3">
    <source>
        <dbReference type="Pfam" id="PF00648"/>
    </source>
</evidence>
<dbReference type="Pfam" id="PF00648">
    <property type="entry name" value="Peptidase_C2"/>
    <property type="match status" value="1"/>
</dbReference>
<comment type="similarity">
    <text evidence="1">Belongs to the peptidase C2 family.</text>
</comment>
<accession>A0ABS5NLI8</accession>
<dbReference type="InterPro" id="IPR038765">
    <property type="entry name" value="Papain-like_cys_pep_sf"/>
</dbReference>
<proteinExistence type="inferred from homology"/>
<organism evidence="4 5">
    <name type="scientific">Tsukamurella paurometabola</name>
    <name type="common">Corynebacterium paurometabolum</name>
    <dbReference type="NCBI Taxonomy" id="2061"/>
    <lineage>
        <taxon>Bacteria</taxon>
        <taxon>Bacillati</taxon>
        <taxon>Actinomycetota</taxon>
        <taxon>Actinomycetes</taxon>
        <taxon>Mycobacteriales</taxon>
        <taxon>Tsukamurellaceae</taxon>
        <taxon>Tsukamurella</taxon>
    </lineage>
</organism>
<evidence type="ECO:0000313" key="4">
    <source>
        <dbReference type="EMBL" id="MBS4104303.1"/>
    </source>
</evidence>
<keyword evidence="5" id="KW-1185">Reference proteome</keyword>
<dbReference type="InterPro" id="IPR001300">
    <property type="entry name" value="Peptidase_C2_calpain_cat"/>
</dbReference>
<dbReference type="Proteomes" id="UP000676853">
    <property type="component" value="Unassembled WGS sequence"/>
</dbReference>
<reference evidence="4 5" key="1">
    <citation type="submission" date="2021-04" db="EMBL/GenBank/DDBJ databases">
        <title>Whole genome sequence analysis of a thiophenic sulfur metabolizing bacteria.</title>
        <authorList>
            <person name="Akhtar N."/>
            <person name="Akram J."/>
            <person name="Aslam A."/>
        </authorList>
    </citation>
    <scope>NUCLEOTIDE SEQUENCE [LARGE SCALE GENOMIC DNA]</scope>
    <source>
        <strain evidence="4 5">3OW</strain>
    </source>
</reference>
<evidence type="ECO:0000313" key="5">
    <source>
        <dbReference type="Proteomes" id="UP000676853"/>
    </source>
</evidence>
<dbReference type="SUPFAM" id="SSF54001">
    <property type="entry name" value="Cysteine proteinases"/>
    <property type="match status" value="1"/>
</dbReference>
<dbReference type="EMBL" id="JAGXOE010000143">
    <property type="protein sequence ID" value="MBS4104303.1"/>
    <property type="molecule type" value="Genomic_DNA"/>
</dbReference>
<gene>
    <name evidence="4" type="ORF">KFZ73_24115</name>
</gene>
<name>A0ABS5NLI8_TSUPA</name>
<feature type="region of interest" description="Disordered" evidence="2">
    <location>
        <begin position="1"/>
        <end position="55"/>
    </location>
</feature>
<dbReference type="PROSITE" id="PS00139">
    <property type="entry name" value="THIOL_PROTEASE_CYS"/>
    <property type="match status" value="1"/>
</dbReference>